<dbReference type="EC" id="2.7.7.48" evidence="1"/>
<dbReference type="GO" id="GO:0031380">
    <property type="term" value="C:nuclear RNA-directed RNA polymerase complex"/>
    <property type="evidence" value="ECO:0007669"/>
    <property type="project" value="TreeGrafter"/>
</dbReference>
<dbReference type="PANTHER" id="PTHR23079:SF17">
    <property type="entry name" value="RNA-DEPENDENT RNA POLYMERASE"/>
    <property type="match status" value="1"/>
</dbReference>
<comment type="caution">
    <text evidence="5">The sequence shown here is derived from an EMBL/GenBank/DDBJ whole genome shotgun (WGS) entry which is preliminary data.</text>
</comment>
<evidence type="ECO:0000313" key="6">
    <source>
        <dbReference type="Proteomes" id="UP000076584"/>
    </source>
</evidence>
<dbReference type="PANTHER" id="PTHR23079">
    <property type="entry name" value="RNA-DEPENDENT RNA POLYMERASE"/>
    <property type="match status" value="1"/>
</dbReference>
<evidence type="ECO:0000259" key="4">
    <source>
        <dbReference type="Pfam" id="PF25358"/>
    </source>
</evidence>
<dbReference type="GO" id="GO:0003723">
    <property type="term" value="F:RNA binding"/>
    <property type="evidence" value="ECO:0007669"/>
    <property type="project" value="UniProtKB-KW"/>
</dbReference>
<feature type="non-terminal residue" evidence="5">
    <location>
        <position position="1"/>
    </location>
</feature>
<keyword evidence="1" id="KW-0808">Transferase</keyword>
<feature type="domain" description="RdRP-like PH" evidence="4">
    <location>
        <begin position="175"/>
        <end position="322"/>
    </location>
</feature>
<evidence type="ECO:0000259" key="3">
    <source>
        <dbReference type="Pfam" id="PF05183"/>
    </source>
</evidence>
<reference evidence="5 6" key="1">
    <citation type="submission" date="2015-06" db="EMBL/GenBank/DDBJ databases">
        <title>Survival trade-offs in plant roots during colonization by closely related pathogenic and mutualistic fungi.</title>
        <authorList>
            <person name="Hacquard S."/>
            <person name="Kracher B."/>
            <person name="Hiruma K."/>
            <person name="Weinman A."/>
            <person name="Muench P."/>
            <person name="Garrido Oter R."/>
            <person name="Ver Loren van Themaat E."/>
            <person name="Dallerey J.-F."/>
            <person name="Damm U."/>
            <person name="Henrissat B."/>
            <person name="Lespinet O."/>
            <person name="Thon M."/>
            <person name="Kemen E."/>
            <person name="McHardy A.C."/>
            <person name="Schulze-Lefert P."/>
            <person name="O'Connell R.J."/>
        </authorList>
    </citation>
    <scope>NUCLEOTIDE SEQUENCE [LARGE SCALE GENOMIC DNA]</scope>
    <source>
        <strain evidence="5 6">MAFF 238704</strain>
    </source>
</reference>
<dbReference type="EMBL" id="LFIW01001200">
    <property type="protein sequence ID" value="KZL83216.1"/>
    <property type="molecule type" value="Genomic_DNA"/>
</dbReference>
<dbReference type="InterPro" id="IPR007855">
    <property type="entry name" value="RDRP"/>
</dbReference>
<feature type="region of interest" description="Disordered" evidence="2">
    <location>
        <begin position="1218"/>
        <end position="1239"/>
    </location>
</feature>
<dbReference type="GO" id="GO:0003968">
    <property type="term" value="F:RNA-directed RNA polymerase activity"/>
    <property type="evidence" value="ECO:0007669"/>
    <property type="project" value="UniProtKB-KW"/>
</dbReference>
<dbReference type="Proteomes" id="UP000076584">
    <property type="component" value="Unassembled WGS sequence"/>
</dbReference>
<comment type="similarity">
    <text evidence="1">Belongs to the RdRP family.</text>
</comment>
<feature type="compositionally biased region" description="Polar residues" evidence="2">
    <location>
        <begin position="1219"/>
        <end position="1233"/>
    </location>
</feature>
<dbReference type="GO" id="GO:0030422">
    <property type="term" value="P:siRNA processing"/>
    <property type="evidence" value="ECO:0007669"/>
    <property type="project" value="TreeGrafter"/>
</dbReference>
<evidence type="ECO:0000313" key="5">
    <source>
        <dbReference type="EMBL" id="KZL83216.1"/>
    </source>
</evidence>
<organism evidence="5 6">
    <name type="scientific">Colletotrichum incanum</name>
    <name type="common">Soybean anthracnose fungus</name>
    <dbReference type="NCBI Taxonomy" id="1573173"/>
    <lineage>
        <taxon>Eukaryota</taxon>
        <taxon>Fungi</taxon>
        <taxon>Dikarya</taxon>
        <taxon>Ascomycota</taxon>
        <taxon>Pezizomycotina</taxon>
        <taxon>Sordariomycetes</taxon>
        <taxon>Hypocreomycetidae</taxon>
        <taxon>Glomerellales</taxon>
        <taxon>Glomerellaceae</taxon>
        <taxon>Colletotrichum</taxon>
        <taxon>Colletotrichum spaethianum species complex</taxon>
    </lineage>
</organism>
<dbReference type="Pfam" id="PF05183">
    <property type="entry name" value="RdRP"/>
    <property type="match status" value="1"/>
</dbReference>
<evidence type="ECO:0000256" key="2">
    <source>
        <dbReference type="SAM" id="MobiDB-lite"/>
    </source>
</evidence>
<dbReference type="Pfam" id="PF25358">
    <property type="entry name" value="PH_fung_RdRP"/>
    <property type="match status" value="1"/>
</dbReference>
<accession>A0A167CZC3</accession>
<keyword evidence="1 5" id="KW-0696">RNA-directed RNA polymerase</keyword>
<proteinExistence type="inferred from homology"/>
<evidence type="ECO:0000256" key="1">
    <source>
        <dbReference type="RuleBase" id="RU363098"/>
    </source>
</evidence>
<dbReference type="InterPro" id="IPR057503">
    <property type="entry name" value="PH_RdRP"/>
</dbReference>
<protein>
    <recommendedName>
        <fullName evidence="1">RNA-dependent RNA polymerase</fullName>
        <ecNumber evidence="1">2.7.7.48</ecNumber>
    </recommendedName>
</protein>
<keyword evidence="1" id="KW-0548">Nucleotidyltransferase</keyword>
<feature type="domain" description="RDRP core" evidence="3">
    <location>
        <begin position="481"/>
        <end position="1086"/>
    </location>
</feature>
<keyword evidence="6" id="KW-1185">Reference proteome</keyword>
<name>A0A167CZC3_COLIC</name>
<sequence length="1349" mass="152933">LSYRMIRLADDLTKTKATLSDKISQDIVPPLFVVMEVFLSNVPPRLTDRTLEKELKPYLNALGILDWSCSSKQESKFGWVTFLHQDDGHKFLMRHGKQAVASPEAPRIFTPIAGPKNRKGPKERANLYLMNVPVFVAQSDKPPDPFALRSLSHRLQEKYNQRNQQDASTDNDTIKFHVAHLACGHNSFGNNQKALIFNEQYRSSDQGLAKFGKKMLILKFTQGVKVDVPYSSIVETIHSSTPSTFTLVLSEPPCFYQSNAGFQEMMSQLSLGRRIPQQKSLLRCLGIPDASEHVKYSGSCLAYQLSVFDPDFEHKMISLEKRGLLAIAHCKVALNQTPAFRREDYHSSWTHFYDDLASAGKNKTLPFGILFQLQSLVWNNFLHPRSAHQMLLSLQVMFQRTKADNKPEPISEQAFKSLRGQGQDGIPFPCHDTDPKNLDPSEILQHLLVVEKRLHSENGYRNELLGPAMANHHAWVFKAMVTPTRITLHGPEPEPLNRVLRRFPSQTGYFMRVTFCDEDGSDLFFNPRVSYDQIFDRYREVLNGGIPIAGRVYQFLGFSHSSLRSHSAWFSAPFVDPTGKLQLYANIIKSLGDFEHIQIPAKCAARIGQAFSETPAFINLAEHHIRYWDIPDVKSRDGGGIERVFSDGVGTISQEAVELIWPRLPRGSLIPTCLQIRWGGVKGMLSLDSRLTGRSICIRRESMEKFPSSDVENLEICDAASRPLKLVLNRQMIKIMEDLGVDKNFFLRLQKRELDRLRAVTADAYNTGMFLHLQGVGSTFFLPTFIKSLEKYGIDYRRDDFLRAVVESTVLRELRLLKHKARIPVPGGATLFGIMDESGFLKEGEVYVCYDTYRRPGKAPIEDSLRDGEVLVTRSPALHPGDIQKVNMRTPPPGHPLRNLRNCVAFSQFGQRDLPSQLSGGDLDGDLYNVIWDKQAMPRWTYRTADYPRVTPKPLGRPVQRQDMANWFVDFMKSDVLGLVATRHLILSDQDLEGTMAQDCLKLAELHSTAVDFSKTGIAVEPKNIPNAPRFRPDFLAPAPPAQLYDRTHIDFLGEDEASDDDEDALGPNHKYYKSEKVLGELYRNVNEKQIWDEDISRVVSKIGPLVWDQFVGLMQRKIEEYSKGRISWKTKREEAKSLRDVYEDTVSGFMTQYSDSRMKQLTEVEVFCGSIFNKTGSQTRRQKDNSKKLKQDFDRLADHVTHQMRRKVRNAEGHDTAVYNNVDPTTDEQAPGSTPVDDLDRFLSPNREALEMSYACLMVGLVKNTDIEYEHWAHLQSFKVIAASVLLKELTELANRVRGGRLVHAIDGNETASGGFVGVSSGPAFSYAYSGYDVDVGQYPNYGYSQYL</sequence>
<gene>
    <name evidence="5" type="ORF">CI238_04521</name>
</gene>
<keyword evidence="1" id="KW-0694">RNA-binding</keyword>
<dbReference type="InterPro" id="IPR057596">
    <property type="entry name" value="RDRP_core"/>
</dbReference>
<dbReference type="STRING" id="1573173.A0A167CZC3"/>
<comment type="catalytic activity">
    <reaction evidence="1">
        <text>RNA(n) + a ribonucleoside 5'-triphosphate = RNA(n+1) + diphosphate</text>
        <dbReference type="Rhea" id="RHEA:21248"/>
        <dbReference type="Rhea" id="RHEA-COMP:14527"/>
        <dbReference type="Rhea" id="RHEA-COMP:17342"/>
        <dbReference type="ChEBI" id="CHEBI:33019"/>
        <dbReference type="ChEBI" id="CHEBI:61557"/>
        <dbReference type="ChEBI" id="CHEBI:140395"/>
        <dbReference type="EC" id="2.7.7.48"/>
    </reaction>
</comment>